<dbReference type="InterPro" id="IPR000515">
    <property type="entry name" value="MetI-like"/>
</dbReference>
<keyword evidence="11" id="KW-1185">Reference proteome</keyword>
<keyword evidence="3" id="KW-1003">Cell membrane</keyword>
<feature type="transmembrane region" description="Helical" evidence="8">
    <location>
        <begin position="172"/>
        <end position="205"/>
    </location>
</feature>
<evidence type="ECO:0000256" key="2">
    <source>
        <dbReference type="ARBA" id="ARBA00022448"/>
    </source>
</evidence>
<dbReference type="SUPFAM" id="SSF161098">
    <property type="entry name" value="MetI-like"/>
    <property type="match status" value="1"/>
</dbReference>
<evidence type="ECO:0000256" key="5">
    <source>
        <dbReference type="ARBA" id="ARBA00022692"/>
    </source>
</evidence>
<feature type="transmembrane region" description="Helical" evidence="8">
    <location>
        <begin position="128"/>
        <end position="151"/>
    </location>
</feature>
<protein>
    <submittedName>
        <fullName evidence="10">Putative spermidine/putrescine transport system permease protein</fullName>
    </submittedName>
</protein>
<feature type="transmembrane region" description="Helical" evidence="8">
    <location>
        <begin position="64"/>
        <end position="83"/>
    </location>
</feature>
<feature type="transmembrane region" description="Helical" evidence="8">
    <location>
        <begin position="225"/>
        <end position="247"/>
    </location>
</feature>
<evidence type="ECO:0000256" key="8">
    <source>
        <dbReference type="RuleBase" id="RU363032"/>
    </source>
</evidence>
<dbReference type="EMBL" id="JACHXA010000004">
    <property type="protein sequence ID" value="MBB3065376.1"/>
    <property type="molecule type" value="Genomic_DNA"/>
</dbReference>
<feature type="transmembrane region" description="Helical" evidence="8">
    <location>
        <begin position="95"/>
        <end position="122"/>
    </location>
</feature>
<dbReference type="PANTHER" id="PTHR43357:SF4">
    <property type="entry name" value="INNER MEMBRANE ABC TRANSPORTER PERMEASE PROTEIN YDCV"/>
    <property type="match status" value="1"/>
</dbReference>
<dbReference type="InterPro" id="IPR035906">
    <property type="entry name" value="MetI-like_sf"/>
</dbReference>
<dbReference type="CDD" id="cd06261">
    <property type="entry name" value="TM_PBP2"/>
    <property type="match status" value="1"/>
</dbReference>
<dbReference type="RefSeq" id="WP_183416212.1">
    <property type="nucleotide sequence ID" value="NZ_JACHXA010000004.1"/>
</dbReference>
<dbReference type="Proteomes" id="UP000581135">
    <property type="component" value="Unassembled WGS sequence"/>
</dbReference>
<proteinExistence type="inferred from homology"/>
<keyword evidence="2 8" id="KW-0813">Transport</keyword>
<organism evidence="10 11">
    <name type="scientific">Limibacillus halophilus</name>
    <dbReference type="NCBI Taxonomy" id="1579333"/>
    <lineage>
        <taxon>Bacteria</taxon>
        <taxon>Pseudomonadati</taxon>
        <taxon>Pseudomonadota</taxon>
        <taxon>Alphaproteobacteria</taxon>
        <taxon>Rhodospirillales</taxon>
        <taxon>Rhodovibrionaceae</taxon>
        <taxon>Limibacillus</taxon>
    </lineage>
</organism>
<dbReference type="GO" id="GO:0055085">
    <property type="term" value="P:transmembrane transport"/>
    <property type="evidence" value="ECO:0007669"/>
    <property type="project" value="InterPro"/>
</dbReference>
<reference evidence="10 11" key="1">
    <citation type="submission" date="2020-08" db="EMBL/GenBank/DDBJ databases">
        <title>Genomic Encyclopedia of Type Strains, Phase III (KMG-III): the genomes of soil and plant-associated and newly described type strains.</title>
        <authorList>
            <person name="Whitman W."/>
        </authorList>
    </citation>
    <scope>NUCLEOTIDE SEQUENCE [LARGE SCALE GENOMIC DNA]</scope>
    <source>
        <strain evidence="10 11">CECT 8803</strain>
    </source>
</reference>
<dbReference type="Gene3D" id="1.10.3720.10">
    <property type="entry name" value="MetI-like"/>
    <property type="match status" value="1"/>
</dbReference>
<evidence type="ECO:0000313" key="10">
    <source>
        <dbReference type="EMBL" id="MBB3065376.1"/>
    </source>
</evidence>
<feature type="domain" description="ABC transmembrane type-1" evidence="9">
    <location>
        <begin position="60"/>
        <end position="248"/>
    </location>
</feature>
<accession>A0A839SVA3</accession>
<dbReference type="AlphaFoldDB" id="A0A839SVA3"/>
<dbReference type="PANTHER" id="PTHR43357">
    <property type="entry name" value="INNER MEMBRANE ABC TRANSPORTER PERMEASE PROTEIN YDCV"/>
    <property type="match status" value="1"/>
</dbReference>
<comment type="caution">
    <text evidence="10">The sequence shown here is derived from an EMBL/GenBank/DDBJ whole genome shotgun (WGS) entry which is preliminary data.</text>
</comment>
<dbReference type="PROSITE" id="PS50928">
    <property type="entry name" value="ABC_TM1"/>
    <property type="match status" value="1"/>
</dbReference>
<keyword evidence="4" id="KW-0997">Cell inner membrane</keyword>
<dbReference type="GO" id="GO:0005886">
    <property type="term" value="C:plasma membrane"/>
    <property type="evidence" value="ECO:0007669"/>
    <property type="project" value="UniProtKB-SubCell"/>
</dbReference>
<keyword evidence="7 8" id="KW-0472">Membrane</keyword>
<evidence type="ECO:0000256" key="3">
    <source>
        <dbReference type="ARBA" id="ARBA00022475"/>
    </source>
</evidence>
<sequence>MMRFAVPIFAVLVLLFLVSPIFVIFPLSFSSGNILTLPTPGYSLQWYEDFFLSERWLLATKNSFVVGFATMFAATLLGTLAAFGINMAKFPGKQIIVGTLALPMVVPLIVTAASMYLAFSLVGLANSLWGLVIAHTIIASPYVVITVLASLQTFDMNLLRASLSLGAPPARAFYEIVLPMILPGVVAGAIFAFAISFDELVIAIFITSPGEFTLPRQMFAGLREFLSPTITAAAVVMVVLSFILLFITETVRRAGERTKLGKSPS</sequence>
<keyword evidence="6 8" id="KW-1133">Transmembrane helix</keyword>
<gene>
    <name evidence="10" type="ORF">FHR98_001663</name>
</gene>
<comment type="subcellular location">
    <subcellularLocation>
        <location evidence="1">Cell inner membrane</location>
        <topology evidence="1">Multi-pass membrane protein</topology>
    </subcellularLocation>
    <subcellularLocation>
        <location evidence="8">Cell membrane</location>
        <topology evidence="8">Multi-pass membrane protein</topology>
    </subcellularLocation>
</comment>
<evidence type="ECO:0000259" key="9">
    <source>
        <dbReference type="PROSITE" id="PS50928"/>
    </source>
</evidence>
<evidence type="ECO:0000313" key="11">
    <source>
        <dbReference type="Proteomes" id="UP000581135"/>
    </source>
</evidence>
<comment type="similarity">
    <text evidence="8">Belongs to the binding-protein-dependent transport system permease family.</text>
</comment>
<evidence type="ECO:0000256" key="4">
    <source>
        <dbReference type="ARBA" id="ARBA00022519"/>
    </source>
</evidence>
<evidence type="ECO:0000256" key="7">
    <source>
        <dbReference type="ARBA" id="ARBA00023136"/>
    </source>
</evidence>
<dbReference type="Pfam" id="PF00528">
    <property type="entry name" value="BPD_transp_1"/>
    <property type="match status" value="1"/>
</dbReference>
<name>A0A839SVA3_9PROT</name>
<evidence type="ECO:0000256" key="1">
    <source>
        <dbReference type="ARBA" id="ARBA00004429"/>
    </source>
</evidence>
<evidence type="ECO:0000256" key="6">
    <source>
        <dbReference type="ARBA" id="ARBA00022989"/>
    </source>
</evidence>
<keyword evidence="5 8" id="KW-0812">Transmembrane</keyword>